<feature type="region of interest" description="Disordered" evidence="1">
    <location>
        <begin position="549"/>
        <end position="590"/>
    </location>
</feature>
<dbReference type="InterPro" id="IPR006531">
    <property type="entry name" value="Gp5/Vgr_OB"/>
</dbReference>
<proteinExistence type="predicted"/>
<evidence type="ECO:0000313" key="4">
    <source>
        <dbReference type="Proteomes" id="UP000317093"/>
    </source>
</evidence>
<evidence type="ECO:0000259" key="2">
    <source>
        <dbReference type="Pfam" id="PF04717"/>
    </source>
</evidence>
<dbReference type="Gene3D" id="2.30.110.50">
    <property type="match status" value="1"/>
</dbReference>
<dbReference type="Gene3D" id="3.55.50.10">
    <property type="entry name" value="Baseplate protein-like domains"/>
    <property type="match status" value="1"/>
</dbReference>
<feature type="domain" description="Gp5/Type VI secretion system Vgr protein OB-fold" evidence="2">
    <location>
        <begin position="408"/>
        <end position="471"/>
    </location>
</feature>
<reference evidence="3 4" key="1">
    <citation type="submission" date="2019-02" db="EMBL/GenBank/DDBJ databases">
        <title>Deep-cultivation of Planctomycetes and their phenomic and genomic characterization uncovers novel biology.</title>
        <authorList>
            <person name="Wiegand S."/>
            <person name="Jogler M."/>
            <person name="Boedeker C."/>
            <person name="Pinto D."/>
            <person name="Vollmers J."/>
            <person name="Rivas-Marin E."/>
            <person name="Kohn T."/>
            <person name="Peeters S.H."/>
            <person name="Heuer A."/>
            <person name="Rast P."/>
            <person name="Oberbeckmann S."/>
            <person name="Bunk B."/>
            <person name="Jeske O."/>
            <person name="Meyerdierks A."/>
            <person name="Storesund J.E."/>
            <person name="Kallscheuer N."/>
            <person name="Luecker S."/>
            <person name="Lage O.M."/>
            <person name="Pohl T."/>
            <person name="Merkel B.J."/>
            <person name="Hornburger P."/>
            <person name="Mueller R.-W."/>
            <person name="Bruemmer F."/>
            <person name="Labrenz M."/>
            <person name="Spormann A.M."/>
            <person name="Op den Camp H."/>
            <person name="Overmann J."/>
            <person name="Amann R."/>
            <person name="Jetten M.S.M."/>
            <person name="Mascher T."/>
            <person name="Medema M.H."/>
            <person name="Devos D.P."/>
            <person name="Kaster A.-K."/>
            <person name="Ovreas L."/>
            <person name="Rohde M."/>
            <person name="Galperin M.Y."/>
            <person name="Jogler C."/>
        </authorList>
    </citation>
    <scope>NUCLEOTIDE SEQUENCE [LARGE SCALE GENOMIC DNA]</scope>
    <source>
        <strain evidence="3 4">Pan216</strain>
    </source>
</reference>
<dbReference type="NCBIfam" id="TIGR01646">
    <property type="entry name" value="vgr_GE"/>
    <property type="match status" value="1"/>
</dbReference>
<dbReference type="InterPro" id="IPR006533">
    <property type="entry name" value="T6SS_Vgr_RhsGE"/>
</dbReference>
<dbReference type="AlphaFoldDB" id="A0A518B124"/>
<dbReference type="Proteomes" id="UP000317093">
    <property type="component" value="Chromosome"/>
</dbReference>
<dbReference type="RefSeq" id="WP_419193367.1">
    <property type="nucleotide sequence ID" value="NZ_CP036279.1"/>
</dbReference>
<accession>A0A518B124</accession>
<dbReference type="SUPFAM" id="SSF69349">
    <property type="entry name" value="Phage fibre proteins"/>
    <property type="match status" value="1"/>
</dbReference>
<dbReference type="SUPFAM" id="SSF69255">
    <property type="entry name" value="gp5 N-terminal domain-like"/>
    <property type="match status" value="1"/>
</dbReference>
<gene>
    <name evidence="3" type="ORF">Pan216_15130</name>
</gene>
<dbReference type="Gene3D" id="2.40.50.230">
    <property type="entry name" value="Gp5 N-terminal domain"/>
    <property type="match status" value="1"/>
</dbReference>
<dbReference type="EMBL" id="CP036279">
    <property type="protein sequence ID" value="QDU60665.1"/>
    <property type="molecule type" value="Genomic_DNA"/>
</dbReference>
<name>A0A518B124_9BACT</name>
<keyword evidence="4" id="KW-1185">Reference proteome</keyword>
<protein>
    <submittedName>
        <fullName evidence="3">Phage-related baseplate assembly protein</fullName>
    </submittedName>
</protein>
<dbReference type="Pfam" id="PF05954">
    <property type="entry name" value="Phage_GPD"/>
    <property type="match status" value="1"/>
</dbReference>
<dbReference type="Pfam" id="PF04717">
    <property type="entry name" value="Phage_base_V"/>
    <property type="match status" value="1"/>
</dbReference>
<evidence type="ECO:0000256" key="1">
    <source>
        <dbReference type="SAM" id="MobiDB-lite"/>
    </source>
</evidence>
<dbReference type="InterPro" id="IPR037026">
    <property type="entry name" value="Vgr_OB-fold_dom_sf"/>
</dbReference>
<dbReference type="Gene3D" id="4.10.220.110">
    <property type="match status" value="1"/>
</dbReference>
<dbReference type="KEGG" id="knv:Pan216_15130"/>
<evidence type="ECO:0000313" key="3">
    <source>
        <dbReference type="EMBL" id="QDU60665.1"/>
    </source>
</evidence>
<organism evidence="3 4">
    <name type="scientific">Kolteria novifilia</name>
    <dbReference type="NCBI Taxonomy" id="2527975"/>
    <lineage>
        <taxon>Bacteria</taxon>
        <taxon>Pseudomonadati</taxon>
        <taxon>Planctomycetota</taxon>
        <taxon>Planctomycetia</taxon>
        <taxon>Kolteriales</taxon>
        <taxon>Kolteriaceae</taxon>
        <taxon>Kolteria</taxon>
    </lineage>
</organism>
<dbReference type="SUPFAM" id="SSF69279">
    <property type="entry name" value="Phage tail proteins"/>
    <property type="match status" value="2"/>
</dbReference>
<sequence length="737" mass="80927">MIEHRKTILRINTPIEGDGVSLHGLCGREEIGRYFRYRLELHAPRDKAVPIEELLARSVSVSIENEGQSPRRIHGIIVEVRRVGNTHRYEVFEALLLPPHALLGSTTQVGFRVHQERDLSQILDAELDGFSYRLDMHEPDHPRCLSVRYAESPSNYILRLLEEDGRYSFFESDDKETTLVVADSSPRASIAPGCESLPFGTDWDKPSVTAWDYEQSVVPRRVDLVDYHDQSFTGIVNASATHPAPGDDGPFGSSYAGSAMKDCVVARQANVAHRFSKHDRYGEVHEEGLEALGDELQRHANVQVQQLGAASLTYRGKTDSSAIRPGYLMRLSDANDHSGEYFVTRLEQRVRLPLPDDSGKKSKPYRATFHAIPKRVPYRMPRRRARPSIKGVISATVVGHGDETPTTDEGHVKVAFRFDPRAEPSSCWVRVSQSLAGNHHGSARWPQAGEEVLLGFRGGDPDQPRIVGCLYNAAHKPAIDSSTMRHTEGSWFRTKGGSREQMSRLTFKRSTTAEAIVHSEAETHTSAKNGFLLTTGRDLNERIGFPSLATAADDEQGGSGSGGDSDSSSSGDNTQDVHGDGSESTGGDYSFTVDGSYNHDNADVSTWMFGGTQKFVTPDLTMTGIMSNMVHGQSTRVHAGIGKTELILGSSDFEILASVWGVMKTNAGYTFSNDGNTPVNTTWGAWVQKHGFGVKTEKVEVEQAGTTAKDRLVTTKAAILENEAVPVTVEESANFQS</sequence>